<dbReference type="Proteomes" id="UP000485880">
    <property type="component" value="Unassembled WGS sequence"/>
</dbReference>
<dbReference type="RefSeq" id="WP_174513675.1">
    <property type="nucleotide sequence ID" value="NZ_CABFMQ020000120.1"/>
</dbReference>
<dbReference type="EMBL" id="CABFMQ020000120">
    <property type="protein sequence ID" value="VTZ51991.1"/>
    <property type="molecule type" value="Genomic_DNA"/>
</dbReference>
<proteinExistence type="predicted"/>
<comment type="caution">
    <text evidence="2">The sequence shown here is derived from an EMBL/GenBank/DDBJ whole genome shotgun (WGS) entry which is preliminary data.</text>
</comment>
<gene>
    <name evidence="2" type="ORF">MPC4_60080</name>
</gene>
<accession>A0A8B6MB86</accession>
<evidence type="ECO:0000313" key="3">
    <source>
        <dbReference type="Proteomes" id="UP000485880"/>
    </source>
</evidence>
<keyword evidence="3" id="KW-1185">Reference proteome</keyword>
<dbReference type="AlphaFoldDB" id="A0A8B6MB86"/>
<reference evidence="2 3" key="1">
    <citation type="submission" date="2019-05" db="EMBL/GenBank/DDBJ databases">
        <authorList>
            <person name="Farhan Ul Haque M."/>
        </authorList>
    </citation>
    <scope>NUCLEOTIDE SEQUENCE [LARGE SCALE GENOMIC DNA]</scope>
    <source>
        <strain evidence="2">2</strain>
    </source>
</reference>
<feature type="region of interest" description="Disordered" evidence="1">
    <location>
        <begin position="1"/>
        <end position="33"/>
    </location>
</feature>
<name>A0A8B6MB86_METTU</name>
<evidence type="ECO:0000256" key="1">
    <source>
        <dbReference type="SAM" id="MobiDB-lite"/>
    </source>
</evidence>
<evidence type="ECO:0000313" key="2">
    <source>
        <dbReference type="EMBL" id="VTZ51991.1"/>
    </source>
</evidence>
<organism evidence="2 3">
    <name type="scientific">Methylocella tundrae</name>
    <dbReference type="NCBI Taxonomy" id="227605"/>
    <lineage>
        <taxon>Bacteria</taxon>
        <taxon>Pseudomonadati</taxon>
        <taxon>Pseudomonadota</taxon>
        <taxon>Alphaproteobacteria</taxon>
        <taxon>Hyphomicrobiales</taxon>
        <taxon>Beijerinckiaceae</taxon>
        <taxon>Methylocella</taxon>
    </lineage>
</organism>
<protein>
    <submittedName>
        <fullName evidence="2">Uncharacterized protein</fullName>
    </submittedName>
</protein>
<sequence>MLPKNQRAGHEDDQKSKVTAPPPPPPPVGKVSAARAAVKQFLESELGARETRITKIAPVEHGALGWSAEAEILVPNLEIKTLGLPLTQEILEQEYYLVELDIDLIVRSYEYLSPSSH</sequence>